<evidence type="ECO:0000256" key="1">
    <source>
        <dbReference type="SAM" id="Phobius"/>
    </source>
</evidence>
<reference evidence="4" key="1">
    <citation type="submission" date="2023-08" db="EMBL/GenBank/DDBJ databases">
        <title>Black Yeasts Isolated from many extreme environments.</title>
        <authorList>
            <person name="Coleine C."/>
            <person name="Stajich J.E."/>
            <person name="Selbmann L."/>
        </authorList>
    </citation>
    <scope>NUCLEOTIDE SEQUENCE</scope>
    <source>
        <strain evidence="4">CCFEE 5810</strain>
    </source>
</reference>
<comment type="caution">
    <text evidence="4">The sequence shown here is derived from an EMBL/GenBank/DDBJ whole genome shotgun (WGS) entry which is preliminary data.</text>
</comment>
<dbReference type="Proteomes" id="UP001310594">
    <property type="component" value="Unassembled WGS sequence"/>
</dbReference>
<evidence type="ECO:0000313" key="4">
    <source>
        <dbReference type="EMBL" id="KAK5693670.1"/>
    </source>
</evidence>
<keyword evidence="1" id="KW-0472">Membrane</keyword>
<feature type="signal peptide" evidence="2">
    <location>
        <begin position="1"/>
        <end position="19"/>
    </location>
</feature>
<dbReference type="InterPro" id="IPR056124">
    <property type="entry name" value="DUF7707"/>
</dbReference>
<organism evidence="4 5">
    <name type="scientific">Elasticomyces elasticus</name>
    <dbReference type="NCBI Taxonomy" id="574655"/>
    <lineage>
        <taxon>Eukaryota</taxon>
        <taxon>Fungi</taxon>
        <taxon>Dikarya</taxon>
        <taxon>Ascomycota</taxon>
        <taxon>Pezizomycotina</taxon>
        <taxon>Dothideomycetes</taxon>
        <taxon>Dothideomycetidae</taxon>
        <taxon>Mycosphaerellales</taxon>
        <taxon>Teratosphaeriaceae</taxon>
        <taxon>Elasticomyces</taxon>
    </lineage>
</organism>
<evidence type="ECO:0000259" key="3">
    <source>
        <dbReference type="Pfam" id="PF24808"/>
    </source>
</evidence>
<protein>
    <recommendedName>
        <fullName evidence="3">DUF7707 domain-containing protein</fullName>
    </recommendedName>
</protein>
<dbReference type="PANTHER" id="PTHR38118:SF2">
    <property type="entry name" value="CDP-ALCOHOL PHOSPHATIDYLTRANSFERASE PROTEIN"/>
    <property type="match status" value="1"/>
</dbReference>
<name>A0AAN7VMP2_9PEZI</name>
<keyword evidence="2" id="KW-0732">Signal</keyword>
<dbReference type="AlphaFoldDB" id="A0AAN7VMP2"/>
<keyword evidence="1" id="KW-0812">Transmembrane</keyword>
<accession>A0AAN7VMP2</accession>
<proteinExistence type="predicted"/>
<dbReference type="EMBL" id="JAVRQU010000017">
    <property type="protein sequence ID" value="KAK5693670.1"/>
    <property type="molecule type" value="Genomic_DNA"/>
</dbReference>
<feature type="transmembrane region" description="Helical" evidence="1">
    <location>
        <begin position="202"/>
        <end position="221"/>
    </location>
</feature>
<dbReference type="PANTHER" id="PTHR38118">
    <property type="entry name" value="ANCHORED CELL WALL PROTEIN 11-RELATED"/>
    <property type="match status" value="1"/>
</dbReference>
<dbReference type="Pfam" id="PF24808">
    <property type="entry name" value="DUF7707"/>
    <property type="match status" value="1"/>
</dbReference>
<feature type="chain" id="PRO_5042987151" description="DUF7707 domain-containing protein" evidence="2">
    <location>
        <begin position="20"/>
        <end position="222"/>
    </location>
</feature>
<feature type="domain" description="DUF7707" evidence="3">
    <location>
        <begin position="29"/>
        <end position="125"/>
    </location>
</feature>
<evidence type="ECO:0000256" key="2">
    <source>
        <dbReference type="SAM" id="SignalP"/>
    </source>
</evidence>
<evidence type="ECO:0000313" key="5">
    <source>
        <dbReference type="Proteomes" id="UP001310594"/>
    </source>
</evidence>
<keyword evidence="1" id="KW-1133">Transmembrane helix</keyword>
<gene>
    <name evidence="4" type="ORF">LTR97_010239</name>
</gene>
<sequence>MFYSTLLIAATAFTGFVSAQNYSTSGPLSIDPNSVPYATRLAWCRAQQNSCPMLCGGVAQPNTCDSNTLKYTCTCTNGQQPNITNYDQTIPAFVCEQWKGACTAAHPNDLVGQTACQSVVCGSANASDASSSSSSSASGSMTASSTASSTGGAVAGGASSASSGAASATSGAASSGSSAASSATSSAAAASSSSAAMALNVAMNYGTGILATVGIAFFGLAL</sequence>